<evidence type="ECO:0000256" key="1">
    <source>
        <dbReference type="ARBA" id="ARBA00000632"/>
    </source>
</evidence>
<proteinExistence type="predicted"/>
<gene>
    <name evidence="11" type="primary">LOC118417434</name>
</gene>
<dbReference type="GO" id="GO:0003796">
    <property type="term" value="F:lysozyme activity"/>
    <property type="evidence" value="ECO:0000318"/>
    <property type="project" value="GO_Central"/>
</dbReference>
<feature type="disulfide bond" evidence="8">
    <location>
        <begin position="28"/>
        <end position="120"/>
    </location>
</feature>
<evidence type="ECO:0000313" key="11">
    <source>
        <dbReference type="RefSeq" id="XP_035678889.1"/>
    </source>
</evidence>
<evidence type="ECO:0000256" key="5">
    <source>
        <dbReference type="ARBA" id="ARBA00022801"/>
    </source>
</evidence>
<dbReference type="InterPro" id="IPR008597">
    <property type="entry name" value="Invert_lysozyme"/>
</dbReference>
<evidence type="ECO:0000256" key="6">
    <source>
        <dbReference type="ARBA" id="ARBA00023157"/>
    </source>
</evidence>
<dbReference type="Pfam" id="PF05497">
    <property type="entry name" value="Destabilase"/>
    <property type="match status" value="1"/>
</dbReference>
<dbReference type="GO" id="GO:0031640">
    <property type="term" value="P:killing of cells of another organism"/>
    <property type="evidence" value="ECO:0007669"/>
    <property type="project" value="UniProtKB-KW"/>
</dbReference>
<dbReference type="PROSITE" id="PS51909">
    <property type="entry name" value="LYSOZYME_I"/>
    <property type="match status" value="1"/>
</dbReference>
<feature type="disulfide bond" evidence="8">
    <location>
        <begin position="33"/>
        <end position="40"/>
    </location>
</feature>
<keyword evidence="10" id="KW-1185">Reference proteome</keyword>
<protein>
    <recommendedName>
        <fullName evidence="2">lysozyme</fullName>
        <ecNumber evidence="2">3.2.1.17</ecNumber>
    </recommendedName>
</protein>
<comment type="catalytic activity">
    <reaction evidence="1">
        <text>Hydrolysis of (1-&gt;4)-beta-linkages between N-acetylmuramic acid and N-acetyl-D-glucosamine residues in a peptidoglycan and between N-acetyl-D-glucosamine residues in chitodextrins.</text>
        <dbReference type="EC" id="3.2.1.17"/>
    </reaction>
</comment>
<dbReference type="AlphaFoldDB" id="A0A9J7MU62"/>
<feature type="chain" id="PRO_5039917027" description="lysozyme" evidence="9">
    <location>
        <begin position="22"/>
        <end position="173"/>
    </location>
</feature>
<reference evidence="11" key="2">
    <citation type="submission" date="2025-08" db="UniProtKB">
        <authorList>
            <consortium name="RefSeq"/>
        </authorList>
    </citation>
    <scope>IDENTIFICATION</scope>
    <source>
        <strain evidence="11">S238N-H82</strain>
        <tissue evidence="11">Testes</tissue>
    </source>
</reference>
<keyword evidence="6 8" id="KW-1015">Disulfide bond</keyword>
<dbReference type="RefSeq" id="XP_035678889.1">
    <property type="nucleotide sequence ID" value="XM_035822996.1"/>
</dbReference>
<dbReference type="PANTHER" id="PTHR11195">
    <property type="entry name" value="DESTABILASE-RELATED"/>
    <property type="match status" value="1"/>
</dbReference>
<dbReference type="Proteomes" id="UP000001554">
    <property type="component" value="Chromosome 6"/>
</dbReference>
<evidence type="ECO:0000256" key="4">
    <source>
        <dbReference type="ARBA" id="ARBA00022638"/>
    </source>
</evidence>
<evidence type="ECO:0000256" key="9">
    <source>
        <dbReference type="SAM" id="SignalP"/>
    </source>
</evidence>
<feature type="disulfide bond" evidence="8">
    <location>
        <begin position="47"/>
        <end position="57"/>
    </location>
</feature>
<accession>A0A9J7MU62</accession>
<evidence type="ECO:0000313" key="10">
    <source>
        <dbReference type="Proteomes" id="UP000001554"/>
    </source>
</evidence>
<dbReference type="Gene3D" id="1.10.530.10">
    <property type="match status" value="1"/>
</dbReference>
<keyword evidence="3" id="KW-0929">Antimicrobial</keyword>
<evidence type="ECO:0000256" key="3">
    <source>
        <dbReference type="ARBA" id="ARBA00022529"/>
    </source>
</evidence>
<feature type="signal peptide" evidence="9">
    <location>
        <begin position="1"/>
        <end position="21"/>
    </location>
</feature>
<dbReference type="EC" id="3.2.1.17" evidence="2"/>
<dbReference type="KEGG" id="bfo:118417434"/>
<organism evidence="10 11">
    <name type="scientific">Branchiostoma floridae</name>
    <name type="common">Florida lancelet</name>
    <name type="synonym">Amphioxus</name>
    <dbReference type="NCBI Taxonomy" id="7739"/>
    <lineage>
        <taxon>Eukaryota</taxon>
        <taxon>Metazoa</taxon>
        <taxon>Chordata</taxon>
        <taxon>Cephalochordata</taxon>
        <taxon>Leptocardii</taxon>
        <taxon>Amphioxiformes</taxon>
        <taxon>Branchiostomatidae</taxon>
        <taxon>Branchiostoma</taxon>
    </lineage>
</organism>
<keyword evidence="4" id="KW-0081">Bacteriolytic enzyme</keyword>
<sequence>MQSAVITVVLVVILSLAGALAGYVPDRCMDCMCRVLSRGCRMPSPPCELQGPGFLVCGPYQISKAYWKDARTMGKDLMEDWQSCAVSWTCSRRAVEGYLRRYAVKERRGIKVVLGHDPTCEDFARIHKGGPLGYSNDATLQYWESVARCLQGDPQFYQPNTMNAEQRSLQLEL</sequence>
<keyword evidence="5" id="KW-0378">Hydrolase</keyword>
<dbReference type="GO" id="GO:0042742">
    <property type="term" value="P:defense response to bacterium"/>
    <property type="evidence" value="ECO:0007669"/>
    <property type="project" value="UniProtKB-KW"/>
</dbReference>
<name>A0A9J7MU62_BRAFL</name>
<keyword evidence="7" id="KW-0326">Glycosidase</keyword>
<evidence type="ECO:0000256" key="7">
    <source>
        <dbReference type="ARBA" id="ARBA00023295"/>
    </source>
</evidence>
<feature type="disulfide bond" evidence="8">
    <location>
        <begin position="84"/>
        <end position="90"/>
    </location>
</feature>
<dbReference type="GeneID" id="118417434"/>
<reference evidence="10" key="1">
    <citation type="journal article" date="2020" name="Nat. Ecol. Evol.">
        <title>Deeply conserved synteny resolves early events in vertebrate evolution.</title>
        <authorList>
            <person name="Simakov O."/>
            <person name="Marletaz F."/>
            <person name="Yue J.X."/>
            <person name="O'Connell B."/>
            <person name="Jenkins J."/>
            <person name="Brandt A."/>
            <person name="Calef R."/>
            <person name="Tung C.H."/>
            <person name="Huang T.K."/>
            <person name="Schmutz J."/>
            <person name="Satoh N."/>
            <person name="Yu J.K."/>
            <person name="Putnam N.H."/>
            <person name="Green R.E."/>
            <person name="Rokhsar D.S."/>
        </authorList>
    </citation>
    <scope>NUCLEOTIDE SEQUENCE [LARGE SCALE GENOMIC DNA]</scope>
    <source>
        <strain evidence="10">S238N-H82</strain>
    </source>
</reference>
<dbReference type="OMA" id="NCICYAS"/>
<dbReference type="PANTHER" id="PTHR11195:SF13">
    <property type="entry name" value="INVERTEBRATE-TYPE LYSOZYME 2-RELATED"/>
    <property type="match status" value="1"/>
</dbReference>
<evidence type="ECO:0000256" key="8">
    <source>
        <dbReference type="PIRSR" id="PIRSR608597-3"/>
    </source>
</evidence>
<keyword evidence="9" id="KW-0732">Signal</keyword>
<evidence type="ECO:0000256" key="2">
    <source>
        <dbReference type="ARBA" id="ARBA00012732"/>
    </source>
</evidence>
<dbReference type="OrthoDB" id="6337871at2759"/>